<sequence length="50" mass="5959">MPQQFLQQDLRDRFVDVEDEAMIKDLARTYHVSVQAMTIRIATLMNLHRL</sequence>
<accession>A0ABX6PLM9</accession>
<reference evidence="1 2" key="1">
    <citation type="submission" date="2020-05" db="EMBL/GenBank/DDBJ databases">
        <title>Genome sequences of pea root nodulating Rhizobium spp.</title>
        <authorList>
            <person name="Rahi P."/>
        </authorList>
    </citation>
    <scope>NUCLEOTIDE SEQUENCE [LARGE SCALE GENOMIC DNA]</scope>
    <source>
        <strain evidence="2">JKLM 12A2</strain>
    </source>
</reference>
<dbReference type="EMBL" id="CP054021">
    <property type="protein sequence ID" value="QKK19578.1"/>
    <property type="molecule type" value="Genomic_DNA"/>
</dbReference>
<protein>
    <submittedName>
        <fullName evidence="1">Uncharacterized protein</fullName>
    </submittedName>
</protein>
<keyword evidence="2" id="KW-1185">Reference proteome</keyword>
<dbReference type="Proteomes" id="UP000305673">
    <property type="component" value="Chromosome"/>
</dbReference>
<organism evidence="1 2">
    <name type="scientific">Rhizobium indicum</name>
    <dbReference type="NCBI Taxonomy" id="2583231"/>
    <lineage>
        <taxon>Bacteria</taxon>
        <taxon>Pseudomonadati</taxon>
        <taxon>Pseudomonadota</taxon>
        <taxon>Alphaproteobacteria</taxon>
        <taxon>Hyphomicrobiales</taxon>
        <taxon>Rhizobiaceae</taxon>
        <taxon>Rhizobium/Agrobacterium group</taxon>
        <taxon>Rhizobium</taxon>
    </lineage>
</organism>
<gene>
    <name evidence="1" type="ORF">FFM53_021160</name>
</gene>
<name>A0ABX6PLM9_9HYPH</name>
<evidence type="ECO:0000313" key="1">
    <source>
        <dbReference type="EMBL" id="QKK19578.1"/>
    </source>
</evidence>
<proteinExistence type="predicted"/>
<evidence type="ECO:0000313" key="2">
    <source>
        <dbReference type="Proteomes" id="UP000305673"/>
    </source>
</evidence>